<dbReference type="EnsemblPlants" id="AET5Gv20014600.2">
    <property type="protein sequence ID" value="AET5Gv20014600.2"/>
    <property type="gene ID" value="AET5Gv20014600"/>
</dbReference>
<reference evidence="3" key="2">
    <citation type="journal article" date="2017" name="Nat. Plants">
        <title>The Aegilops tauschii genome reveals multiple impacts of transposons.</title>
        <authorList>
            <person name="Zhao G."/>
            <person name="Zou C."/>
            <person name="Li K."/>
            <person name="Wang K."/>
            <person name="Li T."/>
            <person name="Gao L."/>
            <person name="Zhang X."/>
            <person name="Wang H."/>
            <person name="Yang Z."/>
            <person name="Liu X."/>
            <person name="Jiang W."/>
            <person name="Mao L."/>
            <person name="Kong X."/>
            <person name="Jiao Y."/>
            <person name="Jia J."/>
        </authorList>
    </citation>
    <scope>NUCLEOTIDE SEQUENCE [LARGE SCALE GENOMIC DNA]</scope>
    <source>
        <strain evidence="3">cv. AL8/78</strain>
    </source>
</reference>
<reference evidence="1" key="4">
    <citation type="submission" date="2019-03" db="UniProtKB">
        <authorList>
            <consortium name="EnsemblPlants"/>
        </authorList>
    </citation>
    <scope>IDENTIFICATION</scope>
</reference>
<name>A0A452XDT3_AEGTS</name>
<reference evidence="3" key="1">
    <citation type="journal article" date="2014" name="Science">
        <title>Ancient hybridizations among the ancestral genomes of bread wheat.</title>
        <authorList>
            <consortium name="International Wheat Genome Sequencing Consortium,"/>
            <person name="Marcussen T."/>
            <person name="Sandve S.R."/>
            <person name="Heier L."/>
            <person name="Spannagl M."/>
            <person name="Pfeifer M."/>
            <person name="Jakobsen K.S."/>
            <person name="Wulff B.B."/>
            <person name="Steuernagel B."/>
            <person name="Mayer K.F."/>
            <person name="Olsen O.A."/>
        </authorList>
    </citation>
    <scope>NUCLEOTIDE SEQUENCE [LARGE SCALE GENOMIC DNA]</scope>
    <source>
        <strain evidence="3">cv. AL8/78</strain>
    </source>
</reference>
<proteinExistence type="predicted"/>
<reference evidence="2" key="3">
    <citation type="journal article" date="2017" name="Nature">
        <title>Genome sequence of the progenitor of the wheat D genome Aegilops tauschii.</title>
        <authorList>
            <person name="Luo M.C."/>
            <person name="Gu Y.Q."/>
            <person name="Puiu D."/>
            <person name="Wang H."/>
            <person name="Twardziok S.O."/>
            <person name="Deal K.R."/>
            <person name="Huo N."/>
            <person name="Zhu T."/>
            <person name="Wang L."/>
            <person name="Wang Y."/>
            <person name="McGuire P.E."/>
            <person name="Liu S."/>
            <person name="Long H."/>
            <person name="Ramasamy R.K."/>
            <person name="Rodriguez J.C."/>
            <person name="Van S.L."/>
            <person name="Yuan L."/>
            <person name="Wang Z."/>
            <person name="Xia Z."/>
            <person name="Xiao L."/>
            <person name="Anderson O.D."/>
            <person name="Ouyang S."/>
            <person name="Liang Y."/>
            <person name="Zimin A.V."/>
            <person name="Pertea G."/>
            <person name="Qi P."/>
            <person name="Bennetzen J.L."/>
            <person name="Dai X."/>
            <person name="Dawson M.W."/>
            <person name="Muller H.G."/>
            <person name="Kugler K."/>
            <person name="Rivarola-Duarte L."/>
            <person name="Spannagl M."/>
            <person name="Mayer K.F.X."/>
            <person name="Lu F.H."/>
            <person name="Bevan M.W."/>
            <person name="Leroy P."/>
            <person name="Li P."/>
            <person name="You F.M."/>
            <person name="Sun Q."/>
            <person name="Liu Z."/>
            <person name="Lyons E."/>
            <person name="Wicker T."/>
            <person name="Salzberg S.L."/>
            <person name="Devos K.M."/>
            <person name="Dvorak J."/>
        </authorList>
    </citation>
    <scope>NUCLEOTIDE SEQUENCE [LARGE SCALE GENOMIC DNA]</scope>
    <source>
        <strain evidence="2">cv. AL8/78</strain>
    </source>
</reference>
<dbReference type="Gramene" id="AET0Gv20069400.2">
    <property type="protein sequence ID" value="AET0Gv20069400.2"/>
    <property type="gene ID" value="AET0Gv20069400"/>
</dbReference>
<dbReference type="Proteomes" id="UP000015105">
    <property type="component" value="Chromosome 5D"/>
</dbReference>
<organism evidence="1 3">
    <name type="scientific">Aegilops tauschii subsp. strangulata</name>
    <name type="common">Goatgrass</name>
    <dbReference type="NCBI Taxonomy" id="200361"/>
    <lineage>
        <taxon>Eukaryota</taxon>
        <taxon>Viridiplantae</taxon>
        <taxon>Streptophyta</taxon>
        <taxon>Embryophyta</taxon>
        <taxon>Tracheophyta</taxon>
        <taxon>Spermatophyta</taxon>
        <taxon>Magnoliopsida</taxon>
        <taxon>Liliopsida</taxon>
        <taxon>Poales</taxon>
        <taxon>Poaceae</taxon>
        <taxon>BOP clade</taxon>
        <taxon>Pooideae</taxon>
        <taxon>Triticodae</taxon>
        <taxon>Triticeae</taxon>
        <taxon>Triticinae</taxon>
        <taxon>Aegilops</taxon>
    </lineage>
</organism>
<evidence type="ECO:0000313" key="1">
    <source>
        <dbReference type="EnsemblPlants" id="AET0Gv20069400.2"/>
    </source>
</evidence>
<dbReference type="AlphaFoldDB" id="A0A452XDT3"/>
<evidence type="ECO:0000313" key="2">
    <source>
        <dbReference type="EnsemblPlants" id="AET5Gv20014600.2"/>
    </source>
</evidence>
<sequence length="31" mass="3784">FLLHEKLNKKLPNWPISCAYQLKYFEVSFLN</sequence>
<accession>A0A452XDT3</accession>
<evidence type="ECO:0000313" key="3">
    <source>
        <dbReference type="Proteomes" id="UP000015105"/>
    </source>
</evidence>
<dbReference type="Gramene" id="AET5Gv20014600.2">
    <property type="protein sequence ID" value="AET5Gv20014600.2"/>
    <property type="gene ID" value="AET5Gv20014600"/>
</dbReference>
<keyword evidence="3" id="KW-1185">Reference proteome</keyword>
<reference evidence="2" key="5">
    <citation type="journal article" date="2021" name="G3 (Bethesda)">
        <title>Aegilops tauschii genome assembly Aet v5.0 features greater sequence contiguity and improved annotation.</title>
        <authorList>
            <person name="Wang L."/>
            <person name="Zhu T."/>
            <person name="Rodriguez J.C."/>
            <person name="Deal K.R."/>
            <person name="Dubcovsky J."/>
            <person name="McGuire P.E."/>
            <person name="Lux T."/>
            <person name="Spannagl M."/>
            <person name="Mayer K.F.X."/>
            <person name="Baldrich P."/>
            <person name="Meyers B.C."/>
            <person name="Huo N."/>
            <person name="Gu Y.Q."/>
            <person name="Zhou H."/>
            <person name="Devos K.M."/>
            <person name="Bennetzen J.L."/>
            <person name="Unver T."/>
            <person name="Budak H."/>
            <person name="Gulick P.J."/>
            <person name="Galiba G."/>
            <person name="Kalapos B."/>
            <person name="Nelson D.R."/>
            <person name="Li P."/>
            <person name="You F.M."/>
            <person name="Luo M.C."/>
            <person name="Dvorak J."/>
        </authorList>
    </citation>
    <scope>NUCLEOTIDE SEQUENCE [LARGE SCALE GENOMIC DNA]</scope>
    <source>
        <strain evidence="2">cv. AL8/78</strain>
    </source>
</reference>
<protein>
    <submittedName>
        <fullName evidence="1">Uncharacterized protein</fullName>
    </submittedName>
</protein>
<dbReference type="EnsemblPlants" id="AET0Gv20069400.2">
    <property type="protein sequence ID" value="AET0Gv20069400.2"/>
    <property type="gene ID" value="AET0Gv20069400"/>
</dbReference>